<keyword evidence="7" id="KW-0788">Thiol protease</keyword>
<comment type="caution">
    <text evidence="9">The sequence shown here is derived from an EMBL/GenBank/DDBJ whole genome shotgun (WGS) entry which is preliminary data.</text>
</comment>
<dbReference type="EMBL" id="CAMPGE010012099">
    <property type="protein sequence ID" value="CAI2370885.1"/>
    <property type="molecule type" value="Genomic_DNA"/>
</dbReference>
<dbReference type="PANTHER" id="PTHR21646">
    <property type="entry name" value="UBIQUITIN CARBOXYL-TERMINAL HYDROLASE"/>
    <property type="match status" value="1"/>
</dbReference>
<evidence type="ECO:0000256" key="1">
    <source>
        <dbReference type="ARBA" id="ARBA00000707"/>
    </source>
</evidence>
<dbReference type="GO" id="GO:0016579">
    <property type="term" value="P:protein deubiquitination"/>
    <property type="evidence" value="ECO:0007669"/>
    <property type="project" value="InterPro"/>
</dbReference>
<dbReference type="PROSITE" id="PS00973">
    <property type="entry name" value="USP_2"/>
    <property type="match status" value="1"/>
</dbReference>
<evidence type="ECO:0000313" key="10">
    <source>
        <dbReference type="Proteomes" id="UP001295684"/>
    </source>
</evidence>
<dbReference type="SUPFAM" id="SSF54001">
    <property type="entry name" value="Cysteine proteinases"/>
    <property type="match status" value="1"/>
</dbReference>
<dbReference type="EC" id="3.4.19.12" evidence="3"/>
<dbReference type="GO" id="GO:0004843">
    <property type="term" value="F:cysteine-type deubiquitinase activity"/>
    <property type="evidence" value="ECO:0007669"/>
    <property type="project" value="UniProtKB-EC"/>
</dbReference>
<evidence type="ECO:0000256" key="5">
    <source>
        <dbReference type="ARBA" id="ARBA00022786"/>
    </source>
</evidence>
<keyword evidence="6" id="KW-0378">Hydrolase</keyword>
<evidence type="ECO:0000259" key="8">
    <source>
        <dbReference type="PROSITE" id="PS50235"/>
    </source>
</evidence>
<protein>
    <recommendedName>
        <fullName evidence="3">ubiquitinyl hydrolase 1</fullName>
        <ecNumber evidence="3">3.4.19.12</ecNumber>
    </recommendedName>
</protein>
<dbReference type="PROSITE" id="PS50235">
    <property type="entry name" value="USP_3"/>
    <property type="match status" value="1"/>
</dbReference>
<dbReference type="InterPro" id="IPR028889">
    <property type="entry name" value="USP"/>
</dbReference>
<reference evidence="9" key="1">
    <citation type="submission" date="2023-07" db="EMBL/GenBank/DDBJ databases">
        <authorList>
            <consortium name="AG Swart"/>
            <person name="Singh M."/>
            <person name="Singh A."/>
            <person name="Seah K."/>
            <person name="Emmerich C."/>
        </authorList>
    </citation>
    <scope>NUCLEOTIDE SEQUENCE</scope>
    <source>
        <strain evidence="9">DP1</strain>
    </source>
</reference>
<keyword evidence="10" id="KW-1185">Reference proteome</keyword>
<dbReference type="PANTHER" id="PTHR21646:SF24">
    <property type="entry name" value="UBIQUITIN CARBOXYL-TERMINAL HYDROLASE"/>
    <property type="match status" value="1"/>
</dbReference>
<evidence type="ECO:0000256" key="4">
    <source>
        <dbReference type="ARBA" id="ARBA00022670"/>
    </source>
</evidence>
<dbReference type="InterPro" id="IPR018200">
    <property type="entry name" value="USP_CS"/>
</dbReference>
<dbReference type="InterPro" id="IPR038765">
    <property type="entry name" value="Papain-like_cys_pep_sf"/>
</dbReference>
<keyword evidence="4" id="KW-0645">Protease</keyword>
<sequence length="304" mass="35717">MPDFCDKIRKEAANKGTCREEEEKCDDVNDCENALEDNSVLKILSKFISKYEVDSHEVVNGRFLRRYFEEEFPSYQQHDARQFFMALFEAIQLEQNPSNEKFILFKKDEFREDSKITSVCYHSVIDEFFIGVYETKFCCNSCNAETKVLEEFNHVPLYLTVGAHPQESFINFLERPTQNNSVRMKCSSCKKESEFGTTTRIARYPKYLIFAIERIDSFHRRKITDFCDYPVEFIQKYPDGSENIKYRLHSTISHSGSLNSGHYTAISKRSEGWMYFNDRKVKDLTRDELKIGGETVLIYKTDSN</sequence>
<proteinExistence type="inferred from homology"/>
<dbReference type="Gene3D" id="3.90.70.10">
    <property type="entry name" value="Cysteine proteinases"/>
    <property type="match status" value="1"/>
</dbReference>
<comment type="catalytic activity">
    <reaction evidence="1">
        <text>Thiol-dependent hydrolysis of ester, thioester, amide, peptide and isopeptide bonds formed by the C-terminal Gly of ubiquitin (a 76-residue protein attached to proteins as an intracellular targeting signal).</text>
        <dbReference type="EC" id="3.4.19.12"/>
    </reaction>
</comment>
<accession>A0AAD1XDV8</accession>
<dbReference type="GO" id="GO:0006508">
    <property type="term" value="P:proteolysis"/>
    <property type="evidence" value="ECO:0007669"/>
    <property type="project" value="UniProtKB-KW"/>
</dbReference>
<evidence type="ECO:0000313" key="9">
    <source>
        <dbReference type="EMBL" id="CAI2370885.1"/>
    </source>
</evidence>
<organism evidence="9 10">
    <name type="scientific">Euplotes crassus</name>
    <dbReference type="NCBI Taxonomy" id="5936"/>
    <lineage>
        <taxon>Eukaryota</taxon>
        <taxon>Sar</taxon>
        <taxon>Alveolata</taxon>
        <taxon>Ciliophora</taxon>
        <taxon>Intramacronucleata</taxon>
        <taxon>Spirotrichea</taxon>
        <taxon>Hypotrichia</taxon>
        <taxon>Euplotida</taxon>
        <taxon>Euplotidae</taxon>
        <taxon>Moneuplotes</taxon>
    </lineage>
</organism>
<evidence type="ECO:0000256" key="6">
    <source>
        <dbReference type="ARBA" id="ARBA00022801"/>
    </source>
</evidence>
<keyword evidence="5" id="KW-0833">Ubl conjugation pathway</keyword>
<evidence type="ECO:0000256" key="7">
    <source>
        <dbReference type="ARBA" id="ARBA00022807"/>
    </source>
</evidence>
<dbReference type="Proteomes" id="UP001295684">
    <property type="component" value="Unassembled WGS sequence"/>
</dbReference>
<name>A0AAD1XDV8_EUPCR</name>
<comment type="similarity">
    <text evidence="2">Belongs to the peptidase C19 family.</text>
</comment>
<feature type="domain" description="USP" evidence="8">
    <location>
        <begin position="1"/>
        <end position="302"/>
    </location>
</feature>
<evidence type="ECO:0000256" key="2">
    <source>
        <dbReference type="ARBA" id="ARBA00009085"/>
    </source>
</evidence>
<dbReference type="AlphaFoldDB" id="A0AAD1XDV8"/>
<dbReference type="InterPro" id="IPR001394">
    <property type="entry name" value="Peptidase_C19_UCH"/>
</dbReference>
<dbReference type="InterPro" id="IPR050185">
    <property type="entry name" value="Ub_carboxyl-term_hydrolase"/>
</dbReference>
<dbReference type="Pfam" id="PF00443">
    <property type="entry name" value="UCH"/>
    <property type="match status" value="1"/>
</dbReference>
<evidence type="ECO:0000256" key="3">
    <source>
        <dbReference type="ARBA" id="ARBA00012759"/>
    </source>
</evidence>
<gene>
    <name evidence="9" type="ORF">ECRASSUSDP1_LOCUS12204</name>
</gene>